<reference evidence="2" key="1">
    <citation type="submission" date="2020-02" db="EMBL/GenBank/DDBJ databases">
        <authorList>
            <person name="Meier V. D."/>
        </authorList>
    </citation>
    <scope>NUCLEOTIDE SEQUENCE</scope>
    <source>
        <strain evidence="2">AVDCRST_MAG22</strain>
    </source>
</reference>
<evidence type="ECO:0000313" key="2">
    <source>
        <dbReference type="EMBL" id="CAA9431720.1"/>
    </source>
</evidence>
<keyword evidence="1" id="KW-0472">Membrane</keyword>
<protein>
    <submittedName>
        <fullName evidence="2">Uncharacterized protein</fullName>
    </submittedName>
</protein>
<gene>
    <name evidence="2" type="ORF">AVDCRST_MAG22-3254</name>
</gene>
<feature type="transmembrane region" description="Helical" evidence="1">
    <location>
        <begin position="12"/>
        <end position="37"/>
    </location>
</feature>
<evidence type="ECO:0000256" key="1">
    <source>
        <dbReference type="SAM" id="Phobius"/>
    </source>
</evidence>
<keyword evidence="1" id="KW-1133">Transmembrane helix</keyword>
<dbReference type="AlphaFoldDB" id="A0A6J4Q678"/>
<name>A0A6J4Q678_9ACTN</name>
<keyword evidence="1" id="KW-0812">Transmembrane</keyword>
<sequence length="40" mass="4166">MIRWGRGRDRGGCCVVVPIGCVTSVALILLFSGLAVAGMM</sequence>
<dbReference type="EMBL" id="CADCUV010000155">
    <property type="protein sequence ID" value="CAA9431720.1"/>
    <property type="molecule type" value="Genomic_DNA"/>
</dbReference>
<proteinExistence type="predicted"/>
<organism evidence="2">
    <name type="scientific">uncultured Rubrobacteraceae bacterium</name>
    <dbReference type="NCBI Taxonomy" id="349277"/>
    <lineage>
        <taxon>Bacteria</taxon>
        <taxon>Bacillati</taxon>
        <taxon>Actinomycetota</taxon>
        <taxon>Rubrobacteria</taxon>
        <taxon>Rubrobacterales</taxon>
        <taxon>Rubrobacteraceae</taxon>
        <taxon>environmental samples</taxon>
    </lineage>
</organism>
<accession>A0A6J4Q678</accession>